<feature type="region of interest" description="Disordered" evidence="4">
    <location>
        <begin position="998"/>
        <end position="1031"/>
    </location>
</feature>
<protein>
    <recommendedName>
        <fullName evidence="5">L-tyrosine decarboxylase C-terminal domain-containing protein</fullName>
    </recommendedName>
</protein>
<evidence type="ECO:0000313" key="7">
    <source>
        <dbReference type="Proteomes" id="UP001465976"/>
    </source>
</evidence>
<gene>
    <name evidence="6" type="ORF">V5O48_009917</name>
</gene>
<dbReference type="PANTHER" id="PTHR42735:SF4">
    <property type="entry name" value="PYRIDOXAL PHOSPHATE-DEPENDENT DECARBOXYLASE FAMILY PROTEIN"/>
    <property type="match status" value="1"/>
</dbReference>
<evidence type="ECO:0000313" key="6">
    <source>
        <dbReference type="EMBL" id="KAL0572039.1"/>
    </source>
</evidence>
<comment type="caution">
    <text evidence="6">The sequence shown here is derived from an EMBL/GenBank/DDBJ whole genome shotgun (WGS) entry which is preliminary data.</text>
</comment>
<dbReference type="InterPro" id="IPR002129">
    <property type="entry name" value="PyrdxlP-dep_de-COase"/>
</dbReference>
<name>A0ABR3F9Z8_9AGAR</name>
<dbReference type="Pfam" id="PF00282">
    <property type="entry name" value="Pyridoxal_deC"/>
    <property type="match status" value="1"/>
</dbReference>
<dbReference type="Proteomes" id="UP001465976">
    <property type="component" value="Unassembled WGS sequence"/>
</dbReference>
<keyword evidence="7" id="KW-1185">Reference proteome</keyword>
<feature type="domain" description="L-tyrosine decarboxylase C-terminal" evidence="5">
    <location>
        <begin position="622"/>
        <end position="716"/>
    </location>
</feature>
<dbReference type="InterPro" id="IPR050477">
    <property type="entry name" value="GrpII_AminoAcid_Decarb"/>
</dbReference>
<dbReference type="PANTHER" id="PTHR42735">
    <property type="match status" value="1"/>
</dbReference>
<evidence type="ECO:0000256" key="4">
    <source>
        <dbReference type="SAM" id="MobiDB-lite"/>
    </source>
</evidence>
<dbReference type="InterPro" id="IPR015421">
    <property type="entry name" value="PyrdxlP-dep_Trfase_major"/>
</dbReference>
<evidence type="ECO:0000259" key="5">
    <source>
        <dbReference type="Pfam" id="PF21391"/>
    </source>
</evidence>
<dbReference type="Pfam" id="PF21391">
    <property type="entry name" value="tyr_de_CO2_C"/>
    <property type="match status" value="1"/>
</dbReference>
<evidence type="ECO:0000256" key="2">
    <source>
        <dbReference type="ARBA" id="ARBA00022898"/>
    </source>
</evidence>
<dbReference type="InterPro" id="IPR015424">
    <property type="entry name" value="PyrdxlP-dep_Trfase"/>
</dbReference>
<evidence type="ECO:0000256" key="1">
    <source>
        <dbReference type="ARBA" id="ARBA00001933"/>
    </source>
</evidence>
<reference evidence="6 7" key="1">
    <citation type="submission" date="2024-02" db="EMBL/GenBank/DDBJ databases">
        <title>A draft genome for the cacao thread blight pathogen Marasmius crinis-equi.</title>
        <authorList>
            <person name="Cohen S.P."/>
            <person name="Baruah I.K."/>
            <person name="Amoako-Attah I."/>
            <person name="Bukari Y."/>
            <person name="Meinhardt L.W."/>
            <person name="Bailey B.A."/>
        </authorList>
    </citation>
    <scope>NUCLEOTIDE SEQUENCE [LARGE SCALE GENOMIC DNA]</scope>
    <source>
        <strain evidence="6 7">GH-76</strain>
    </source>
</reference>
<proteinExistence type="predicted"/>
<dbReference type="SUPFAM" id="SSF53383">
    <property type="entry name" value="PLP-dependent transferases"/>
    <property type="match status" value="1"/>
</dbReference>
<feature type="compositionally biased region" description="Polar residues" evidence="4">
    <location>
        <begin position="1005"/>
        <end position="1014"/>
    </location>
</feature>
<sequence length="1052" mass="117186">MADSPYYVPSGSEHSIVSSYFIGPKAENMDVMSKLIQFLLAQQKEHRTSYHPEDQHFITEDIKSSATFQDGQKRLESAFEGLTKLLTDHSIPFFSPRYSAHMCMENAMPSILGYIATMFYNPNNVAFEASPITTLLELEVGKDLAEMFGYNVDPATSQDRPVGWGHLTCGGSVSNLESMCRQRSQSCHGTSTDECFASIARNLKFYPLALRDAFASGKLPFVVDTFKVTTCQGEEKLLVDLDSWELLNLKTSTILDMPERLQNDYGFSSEYLDAVMQDFIIQTISKQDVEKRWGIDQSPVYFTPNTKHYSWPKSAAIAGIGSKNLINVPVDFEARLYTKALKSALEECLASKKAIYAVVAVIGTTEEGAVDPLDEILEIRSEFEKKGMTFLIHADAAWGGYFASMIRAPPANAPVPKGKPTGYVPHIALSERTATVLAHLKDADTITVDPHKAGYIPYAAGAHCYKDGRMRYLLTFNAPYLHQGETDSIGSYGVEGSKAGAAAAAVWMNHSVIGLHQNGLGTLLGEAAFTGRRFASFWSAMSTDDTSFIIRSMNLLPSEKGPNPDPKKIEEEKQYIRDNILGKDNADIAGDPEAMRILNGLGSDLNINAFTCNFRYSDGRINDDVEEANYLNRRLFERLSVTSAEEDPRDTPFYLTSTVFKEEEYGQCAQNFKKRLGLKGDQDLFVLRNVVMSPFSTSGNFVQKLMDIFKKVLEEEVENLRNRNEDLTDVQTFAMQGSEKLYLDYLPTFHKASGRYQLVVSATIPSEIMDRYLSAKQENPRTPVLLRTHDELAISDMLKEKRFQAHISYDGGDTFTSEACTVDITEVVVYHSIHNSVQSADYPDAFIPFHLYGTAREHHIDHMLLLDPNTQLSASNVELNVEPPVSDEKLKSGLLLFVEGIGEKCIQPIPSAKKRGANFFFKEGRVFNVTVYDDVYGQDWQKPVNFDMVRGKEVAKGTVKLGPAIYIDSDRLNYENMTEPTPHRYAGHPMQVQTKQEWAKRVDSQLGTSTSTRGPEQAQGERGGKAGLSFHAQVGGVGGGINVGLSRPKFPW</sequence>
<organism evidence="6 7">
    <name type="scientific">Marasmius crinis-equi</name>
    <dbReference type="NCBI Taxonomy" id="585013"/>
    <lineage>
        <taxon>Eukaryota</taxon>
        <taxon>Fungi</taxon>
        <taxon>Dikarya</taxon>
        <taxon>Basidiomycota</taxon>
        <taxon>Agaricomycotina</taxon>
        <taxon>Agaricomycetes</taxon>
        <taxon>Agaricomycetidae</taxon>
        <taxon>Agaricales</taxon>
        <taxon>Marasmiineae</taxon>
        <taxon>Marasmiaceae</taxon>
        <taxon>Marasmius</taxon>
    </lineage>
</organism>
<keyword evidence="3" id="KW-0456">Lyase</keyword>
<evidence type="ECO:0000256" key="3">
    <source>
        <dbReference type="ARBA" id="ARBA00023239"/>
    </source>
</evidence>
<dbReference type="InterPro" id="IPR049373">
    <property type="entry name" value="TyrDC_C"/>
</dbReference>
<accession>A0ABR3F9Z8</accession>
<dbReference type="EMBL" id="JBAHYK010000679">
    <property type="protein sequence ID" value="KAL0572039.1"/>
    <property type="molecule type" value="Genomic_DNA"/>
</dbReference>
<comment type="cofactor">
    <cofactor evidence="1">
        <name>pyridoxal 5'-phosphate</name>
        <dbReference type="ChEBI" id="CHEBI:597326"/>
    </cofactor>
</comment>
<dbReference type="Gene3D" id="3.40.640.10">
    <property type="entry name" value="Type I PLP-dependent aspartate aminotransferase-like (Major domain)"/>
    <property type="match status" value="1"/>
</dbReference>
<keyword evidence="2" id="KW-0663">Pyridoxal phosphate</keyword>